<evidence type="ECO:0000256" key="11">
    <source>
        <dbReference type="ARBA" id="ARBA00023136"/>
    </source>
</evidence>
<reference evidence="15" key="1">
    <citation type="journal article" date="2021" name="Open Biol.">
        <title>Shared evolutionary footprints suggest mitochondrial oxidative damage underlies multiple complex I losses in fungi.</title>
        <authorList>
            <person name="Schikora-Tamarit M.A."/>
            <person name="Marcet-Houben M."/>
            <person name="Nosek J."/>
            <person name="Gabaldon T."/>
        </authorList>
    </citation>
    <scope>NUCLEOTIDE SEQUENCE</scope>
    <source>
        <strain evidence="15">NCAIM Y.01608</strain>
    </source>
</reference>
<keyword evidence="10 14" id="KW-1133">Transmembrane helix</keyword>
<comment type="subcellular location">
    <subcellularLocation>
        <location evidence="1">Endoplasmic reticulum membrane</location>
        <topology evidence="1">Multi-pass membrane protein</topology>
    </subcellularLocation>
</comment>
<feature type="transmembrane region" description="Helical" evidence="14">
    <location>
        <begin position="81"/>
        <end position="101"/>
    </location>
</feature>
<evidence type="ECO:0000256" key="8">
    <source>
        <dbReference type="ARBA" id="ARBA00022692"/>
    </source>
</evidence>
<dbReference type="PIRSF" id="PIRSF028810">
    <property type="entry name" value="Alpha1_2_glucosyltferase_Alg10"/>
    <property type="match status" value="1"/>
</dbReference>
<feature type="transmembrane region" description="Helical" evidence="14">
    <location>
        <begin position="171"/>
        <end position="187"/>
    </location>
</feature>
<dbReference type="GO" id="GO:0005789">
    <property type="term" value="C:endoplasmic reticulum membrane"/>
    <property type="evidence" value="ECO:0007669"/>
    <property type="project" value="UniProtKB-SubCell"/>
</dbReference>
<name>A0A9P8PTD4_9ASCO</name>
<feature type="transmembrane region" description="Helical" evidence="14">
    <location>
        <begin position="208"/>
        <end position="228"/>
    </location>
</feature>
<proteinExistence type="inferred from homology"/>
<feature type="transmembrane region" description="Helical" evidence="14">
    <location>
        <begin position="141"/>
        <end position="165"/>
    </location>
</feature>
<comment type="function">
    <text evidence="12">Dol-P-Glc:Glc(2)Man(9)GlcNAc(2)-PP-Dol alpha-1,2-glucosyltransferase that operates in the biosynthetic pathway of dolichol-linked oligosaccharides, the glycan precursors employed in protein asparagine (N)-glycosylation. The assembly of dolichol-linked oligosaccharides begins on the cytosolic side of the endoplasmic reticulum membrane and finishes in its lumen. The sequential addition of sugars to dolichol pyrophosphate produces dolichol-linked oligosaccharides containing fourteen sugars, including two GlcNAcs, nine mannoses and three glucoses. Once assembled, the oligosaccharide is transferred from the lipid to nascent proteins by oligosaccharyltransferases. In the lumen of the endoplasmic reticulum, adds the third and last glucose residue from dolichyl phosphate glucose (Dol-P-Glc) onto the lipid-linked oligosaccharide intermediate Glc(2)Man(9)GlcNAc(2)-PP-Dol to produce Glc(3)Man(9)GlcNAc(2)-PP-Dol.</text>
</comment>
<dbReference type="GO" id="GO:0106073">
    <property type="term" value="F:dolichyl pyrophosphate Glc2Man9GlcNAc2 alpha-1,2-glucosyltransferase activity"/>
    <property type="evidence" value="ECO:0007669"/>
    <property type="project" value="UniProtKB-UniRule"/>
</dbReference>
<keyword evidence="9" id="KW-0256">Endoplasmic reticulum</keyword>
<protein>
    <recommendedName>
        <fullName evidence="5 14">Dol-P-Glc:Glc(2)Man(9)GlcNAc(2)-PP-Dol alpha-1,2-glucosyltransferase</fullName>
        <ecNumber evidence="4 14">2.4.1.256</ecNumber>
    </recommendedName>
</protein>
<comment type="pathway">
    <text evidence="2">Protein modification; protein glycosylation.</text>
</comment>
<dbReference type="PANTHER" id="PTHR12989">
    <property type="entry name" value="ALPHA-1,2-GLUCOSYLTRANSFERASE ALG10"/>
    <property type="match status" value="1"/>
</dbReference>
<dbReference type="InterPro" id="IPR016900">
    <property type="entry name" value="Alg10"/>
</dbReference>
<gene>
    <name evidence="15" type="ORF">OGATHE_001454</name>
</gene>
<evidence type="ECO:0000256" key="1">
    <source>
        <dbReference type="ARBA" id="ARBA00004477"/>
    </source>
</evidence>
<dbReference type="EMBL" id="JAEUBD010000146">
    <property type="protein sequence ID" value="KAH3676964.1"/>
    <property type="molecule type" value="Genomic_DNA"/>
</dbReference>
<comment type="caution">
    <text evidence="14">Lacks conserved residue(s) required for the propagation of feature annotation.</text>
</comment>
<dbReference type="Proteomes" id="UP000788993">
    <property type="component" value="Unassembled WGS sequence"/>
</dbReference>
<evidence type="ECO:0000256" key="10">
    <source>
        <dbReference type="ARBA" id="ARBA00022989"/>
    </source>
</evidence>
<evidence type="ECO:0000256" key="12">
    <source>
        <dbReference type="ARBA" id="ARBA00044727"/>
    </source>
</evidence>
<dbReference type="Pfam" id="PF04922">
    <property type="entry name" value="DIE2_ALG10"/>
    <property type="match status" value="1"/>
</dbReference>
<feature type="transmembrane region" description="Helical" evidence="14">
    <location>
        <begin position="328"/>
        <end position="349"/>
    </location>
</feature>
<dbReference type="PANTHER" id="PTHR12989:SF10">
    <property type="entry name" value="DOL-P-GLC:GLC(2)MAN(9)GLCNAC(2)-PP-DOL ALPHA-1,2-GLUCOSYLTRANSFERASE-RELATED"/>
    <property type="match status" value="1"/>
</dbReference>
<feature type="transmembrane region" description="Helical" evidence="14">
    <location>
        <begin position="248"/>
        <end position="271"/>
    </location>
</feature>
<dbReference type="EC" id="2.4.1.256" evidence="4 14"/>
<evidence type="ECO:0000313" key="16">
    <source>
        <dbReference type="Proteomes" id="UP000788993"/>
    </source>
</evidence>
<dbReference type="GO" id="GO:0006488">
    <property type="term" value="P:dolichol-linked oligosaccharide biosynthetic process"/>
    <property type="evidence" value="ECO:0007669"/>
    <property type="project" value="UniProtKB-UniRule"/>
</dbReference>
<evidence type="ECO:0000256" key="13">
    <source>
        <dbReference type="ARBA" id="ARBA00048064"/>
    </source>
</evidence>
<accession>A0A9P8PTD4</accession>
<dbReference type="AlphaFoldDB" id="A0A9P8PTD4"/>
<keyword evidence="7" id="KW-0808">Transferase</keyword>
<comment type="catalytic activity">
    <reaction evidence="13">
        <text>an alpha-D-Glc-(1-&gt;3)-alpha-D-Glc-(1-&gt;3)-alpha-D-Man-(1-&gt;2)-alpha-D-Man-(1-&gt;2)-alpha-D-Man-(1-&gt;3)-[alpha-D-Man-(1-&gt;2)-alpha-D-Man-(1-&gt;3)-[alpha-D-Man-(1-&gt;2)-alpha-D-Man-(1-&gt;6)]-alpha-D-Man-(1-&gt;6)]-beta-D-Man-(1-&gt;4)-beta-D-GlcNAc-(1-&gt;4)-alpha-D-GlcNAc-diphospho-di-trans,poly-cis-dolichol + a di-trans,poly-cis-dolichyl beta-D-glucosyl phosphate = a alpha-D-Glc-(1-&gt;2)-alpha-D-Glc-(1-&gt;3)-alpha-D-Glc-(1-&gt;3)-alpha-D-Man-(1-&gt;2)-alpha-D-Man-(1-&gt;2)-alpha-D-Man-(1-&gt;3)-[alpha-D-Man-(1-&gt;2)-alpha-D-Man-(1-&gt;3)-[alpha-D-Man-(1-&gt;2)-alpha-D-Man-(1-&gt;6)]-alpha-D-Man-(1-&gt;6)]-beta-D-Man-(1-&gt;4)-beta-D-GlcNAc-(1-&gt;4)-alpha-D-GlcNAc-diphospho-di-trans,poly-cis-dolichol + a di-trans,poly-cis-dolichyl phosphate + H(+)</text>
        <dbReference type="Rhea" id="RHEA:29543"/>
        <dbReference type="Rhea" id="RHEA-COMP:19498"/>
        <dbReference type="Rhea" id="RHEA-COMP:19502"/>
        <dbReference type="Rhea" id="RHEA-COMP:19512"/>
        <dbReference type="Rhea" id="RHEA-COMP:19522"/>
        <dbReference type="ChEBI" id="CHEBI:15378"/>
        <dbReference type="ChEBI" id="CHEBI:57525"/>
        <dbReference type="ChEBI" id="CHEBI:57683"/>
        <dbReference type="ChEBI" id="CHEBI:132522"/>
        <dbReference type="ChEBI" id="CHEBI:132523"/>
        <dbReference type="EC" id="2.4.1.256"/>
    </reaction>
    <physiologicalReaction direction="left-to-right" evidence="13">
        <dbReference type="Rhea" id="RHEA:29544"/>
    </physiologicalReaction>
</comment>
<keyword evidence="16" id="KW-1185">Reference proteome</keyword>
<comment type="similarity">
    <text evidence="3 14">Belongs to the ALG10 glucosyltransferase family.</text>
</comment>
<evidence type="ECO:0000256" key="7">
    <source>
        <dbReference type="ARBA" id="ARBA00022679"/>
    </source>
</evidence>
<feature type="transmembrane region" description="Helical" evidence="14">
    <location>
        <begin position="283"/>
        <end position="308"/>
    </location>
</feature>
<evidence type="ECO:0000256" key="6">
    <source>
        <dbReference type="ARBA" id="ARBA00022676"/>
    </source>
</evidence>
<feature type="transmembrane region" description="Helical" evidence="14">
    <location>
        <begin position="356"/>
        <end position="375"/>
    </location>
</feature>
<organism evidence="15 16">
    <name type="scientific">Ogataea polymorpha</name>
    <dbReference type="NCBI Taxonomy" id="460523"/>
    <lineage>
        <taxon>Eukaryota</taxon>
        <taxon>Fungi</taxon>
        <taxon>Dikarya</taxon>
        <taxon>Ascomycota</taxon>
        <taxon>Saccharomycotina</taxon>
        <taxon>Pichiomycetes</taxon>
        <taxon>Pichiales</taxon>
        <taxon>Pichiaceae</taxon>
        <taxon>Ogataea</taxon>
    </lineage>
</organism>
<evidence type="ECO:0000256" key="14">
    <source>
        <dbReference type="PIRNR" id="PIRNR028810"/>
    </source>
</evidence>
<evidence type="ECO:0000256" key="3">
    <source>
        <dbReference type="ARBA" id="ARBA00010600"/>
    </source>
</evidence>
<evidence type="ECO:0000256" key="4">
    <source>
        <dbReference type="ARBA" id="ARBA00011967"/>
    </source>
</evidence>
<evidence type="ECO:0000256" key="5">
    <source>
        <dbReference type="ARBA" id="ARBA00018512"/>
    </source>
</evidence>
<evidence type="ECO:0000313" key="15">
    <source>
        <dbReference type="EMBL" id="KAH3676964.1"/>
    </source>
</evidence>
<evidence type="ECO:0000256" key="9">
    <source>
        <dbReference type="ARBA" id="ARBA00022824"/>
    </source>
</evidence>
<keyword evidence="6 14" id="KW-0328">Glycosyltransferase</keyword>
<reference evidence="15" key="2">
    <citation type="submission" date="2021-01" db="EMBL/GenBank/DDBJ databases">
        <authorList>
            <person name="Schikora-Tamarit M.A."/>
        </authorList>
    </citation>
    <scope>NUCLEOTIDE SEQUENCE</scope>
    <source>
        <strain evidence="15">NCAIM Y.01608</strain>
    </source>
</reference>
<keyword evidence="11 14" id="KW-0472">Membrane</keyword>
<evidence type="ECO:0000256" key="2">
    <source>
        <dbReference type="ARBA" id="ARBA00004922"/>
    </source>
</evidence>
<keyword evidence="8 14" id="KW-0812">Transmembrane</keyword>
<feature type="transmembrane region" description="Helical" evidence="14">
    <location>
        <begin position="107"/>
        <end position="129"/>
    </location>
</feature>
<sequence length="438" mass="51394">MDLVPDVALAAISVSIFKPYFDQANDLVNYTFIDEIFHVNQVKEYWNGNFDSWDSKITTPPGLYYLALWWLKLTGLEFSIANLRLLNFIGGVLLIITTLVVKKHHNSGLSAVSLFSSPLLTIYYTLFYTDVWSTLLIVQSYVVAVCWKPTLISATLSCLLGSISLLFRQTNIVWLAFALAVMVDKLAKDNYRDFAQYDITVFVRKAFASWRIVCPFAMVLIAFINFVISNGGITMGDKENHVIVPHLAQVFYCFTFITSFSATLWLSPAFIRGYFEILLARKYLVLNGFWIFIMFYIVQNFTFLHPFILADNRHYTFYIMRRIIFKTWYSKYLLIPVYHYSAYTVYKLFTKNHSKVLFIAFVTCVILTVAPSPLFEPRYFILPLVYWRLQVQPVADHSQLRLGLECLWNYWWSRSLFQIYFNYIFEWDDLPDPQRIIW</sequence>
<comment type="caution">
    <text evidence="15">The sequence shown here is derived from an EMBL/GenBank/DDBJ whole genome shotgun (WGS) entry which is preliminary data.</text>
</comment>